<sequence>MILNKIYKSSDSYVIVYDDNKYVRIFENLDEIIFEKIEKLNFCELYEILEAFVLYQFPFTIIKKNNCYELSFLPLLNSKIIFSIKDQILECTVKIDNNILAIYHVKQQYEDDATKIILFNVSDIDPLTYIKNVKIFTCGIDKYYVIAPSSKTTEIMKIMKKNKWKYQLQ</sequence>
<dbReference type="EMBL" id="KY684083">
    <property type="protein sequence ID" value="ARF08704.1"/>
    <property type="molecule type" value="Genomic_DNA"/>
</dbReference>
<accession>A0A1V0SAK2</accession>
<protein>
    <submittedName>
        <fullName evidence="1">Uncharacterized protein</fullName>
    </submittedName>
</protein>
<evidence type="ECO:0000313" key="1">
    <source>
        <dbReference type="EMBL" id="ARF08704.1"/>
    </source>
</evidence>
<reference evidence="1" key="1">
    <citation type="journal article" date="2017" name="Science">
        <title>Giant viruses with an expanded complement of translation system components.</title>
        <authorList>
            <person name="Schulz F."/>
            <person name="Yutin N."/>
            <person name="Ivanova N.N."/>
            <person name="Ortega D.R."/>
            <person name="Lee T.K."/>
            <person name="Vierheilig J."/>
            <person name="Daims H."/>
            <person name="Horn M."/>
            <person name="Wagner M."/>
            <person name="Jensen G.J."/>
            <person name="Kyrpides N.C."/>
            <person name="Koonin E.V."/>
            <person name="Woyke T."/>
        </authorList>
    </citation>
    <scope>NUCLEOTIDE SEQUENCE</scope>
    <source>
        <strain evidence="1">CTV1</strain>
    </source>
</reference>
<organism evidence="1">
    <name type="scientific">Catovirus CTV1</name>
    <dbReference type="NCBI Taxonomy" id="1977631"/>
    <lineage>
        <taxon>Viruses</taxon>
        <taxon>Varidnaviria</taxon>
        <taxon>Bamfordvirae</taxon>
        <taxon>Nucleocytoviricota</taxon>
        <taxon>Megaviricetes</taxon>
        <taxon>Imitervirales</taxon>
        <taxon>Mimiviridae</taxon>
        <taxon>Klosneuvirinae</taxon>
        <taxon>Catovirus</taxon>
    </lineage>
</organism>
<proteinExistence type="predicted"/>
<gene>
    <name evidence="1" type="ORF">Catovirus_1_754</name>
</gene>
<name>A0A1V0SAK2_9VIRU</name>